<evidence type="ECO:0000313" key="2">
    <source>
        <dbReference type="EMBL" id="MDO1582131.1"/>
    </source>
</evidence>
<organism evidence="2 3">
    <name type="scientific">Rhizobium oryzicola</name>
    <dbReference type="NCBI Taxonomy" id="1232668"/>
    <lineage>
        <taxon>Bacteria</taxon>
        <taxon>Pseudomonadati</taxon>
        <taxon>Pseudomonadota</taxon>
        <taxon>Alphaproteobacteria</taxon>
        <taxon>Hyphomicrobiales</taxon>
        <taxon>Rhizobiaceae</taxon>
        <taxon>Rhizobium/Agrobacterium group</taxon>
        <taxon>Rhizobium</taxon>
    </lineage>
</organism>
<dbReference type="Proteomes" id="UP001169006">
    <property type="component" value="Unassembled WGS sequence"/>
</dbReference>
<dbReference type="EMBL" id="JAUKWQ010000002">
    <property type="protein sequence ID" value="MDO1582131.1"/>
    <property type="molecule type" value="Genomic_DNA"/>
</dbReference>
<proteinExistence type="predicted"/>
<evidence type="ECO:0000256" key="1">
    <source>
        <dbReference type="SAM" id="MobiDB-lite"/>
    </source>
</evidence>
<accession>A0ABT8SUU9</accession>
<feature type="region of interest" description="Disordered" evidence="1">
    <location>
        <begin position="263"/>
        <end position="282"/>
    </location>
</feature>
<reference evidence="2" key="1">
    <citation type="journal article" date="2015" name="Int. J. Syst. Evol. Microbiol.">
        <title>Rhizobium oryzicola sp. nov., potential plant-growth-promoting endophytic bacteria isolated from rice roots.</title>
        <authorList>
            <person name="Zhang X.X."/>
            <person name="Gao J.S."/>
            <person name="Cao Y.H."/>
            <person name="Sheirdil R.A."/>
            <person name="Wang X.C."/>
            <person name="Zhang L."/>
        </authorList>
    </citation>
    <scope>NUCLEOTIDE SEQUENCE</scope>
    <source>
        <strain evidence="2">05753</strain>
    </source>
</reference>
<reference evidence="2" key="2">
    <citation type="submission" date="2023-07" db="EMBL/GenBank/DDBJ databases">
        <authorList>
            <person name="Sun H."/>
        </authorList>
    </citation>
    <scope>NUCLEOTIDE SEQUENCE</scope>
    <source>
        <strain evidence="2">05753</strain>
    </source>
</reference>
<feature type="region of interest" description="Disordered" evidence="1">
    <location>
        <begin position="360"/>
        <end position="403"/>
    </location>
</feature>
<name>A0ABT8SUU9_9HYPH</name>
<evidence type="ECO:0000313" key="3">
    <source>
        <dbReference type="Proteomes" id="UP001169006"/>
    </source>
</evidence>
<keyword evidence="3" id="KW-1185">Reference proteome</keyword>
<dbReference type="Gene3D" id="1.10.287.1490">
    <property type="match status" value="1"/>
</dbReference>
<feature type="compositionally biased region" description="Basic and acidic residues" evidence="1">
    <location>
        <begin position="367"/>
        <end position="376"/>
    </location>
</feature>
<protein>
    <submittedName>
        <fullName evidence="2">Uncharacterized protein</fullName>
    </submittedName>
</protein>
<sequence length="403" mass="45614">MIQFALLFGLGFLGALLLVMILAPAVHRRIVVYTENRIKATMPISPAEVRAQRDMARAVYAAENARTKQELTQERDKFIKLQLEHDKLLVEAGELHAVNDDLVAAMDDRGLESAELRSRLRREETLVQQLRHAIQENEAKIIARDDEIEALRKQITRLTADADNLKVDLATRETEIENVKFRLNALREERDTLRTDVKLLTARAKDAENRLTQEEHRVYRLEDKMARELAARADREATIERRDREIERLRDKLKTVTADLKTLRRRPANGKAHDPLPEPEDLETGAVEDHIASTDQTDAEPAPSLLDFADVSDDIRNRATALGAQLVKPKGKTSDEVLRRELAAIAADMVALTALKEGETSPIPAHLKTEETREPGARTSLAQRSRTAIEALEKDRRKRQTSP</sequence>
<dbReference type="RefSeq" id="WP_302076276.1">
    <property type="nucleotide sequence ID" value="NZ_JAUKWQ010000002.1"/>
</dbReference>
<comment type="caution">
    <text evidence="2">The sequence shown here is derived from an EMBL/GenBank/DDBJ whole genome shotgun (WGS) entry which is preliminary data.</text>
</comment>
<gene>
    <name evidence="2" type="ORF">Q2T52_08485</name>
</gene>